<dbReference type="EMBL" id="JAJNCO010000001">
    <property type="protein sequence ID" value="MCD2109471.1"/>
    <property type="molecule type" value="Genomic_DNA"/>
</dbReference>
<gene>
    <name evidence="1" type="ORF">LQ384_00005</name>
</gene>
<dbReference type="RefSeq" id="WP_230787059.1">
    <property type="nucleotide sequence ID" value="NZ_JAJNCO010000001.1"/>
</dbReference>
<dbReference type="InterPro" id="IPR036388">
    <property type="entry name" value="WH-like_DNA-bd_sf"/>
</dbReference>
<reference evidence="1" key="1">
    <citation type="submission" date="2021-11" db="EMBL/GenBank/DDBJ databases">
        <title>Development of a sustainable strategy for remediation of hydrocarbon-contaminated territories based on the waste exchange concept.</title>
        <authorList>
            <person name="Elkin A."/>
        </authorList>
    </citation>
    <scope>NUCLEOTIDE SEQUENCE</scope>
    <source>
        <strain evidence="1">IEGM 757</strain>
    </source>
</reference>
<evidence type="ECO:0000313" key="2">
    <source>
        <dbReference type="Proteomes" id="UP001198630"/>
    </source>
</evidence>
<evidence type="ECO:0000313" key="1">
    <source>
        <dbReference type="EMBL" id="MCD2109471.1"/>
    </source>
</evidence>
<sequence length="201" mass="21811">MFVLTVDQRGSRRDVDRVVDLLTELQDVPLVRPFDRTAGDEVQAVTDDPALVVDLVLDLLRRERWSIGVGIGPVETPLPEQTRAGRGPAFEHARTAVERAKSAPGQVAAEGDDPEATADVDAEATADVDAALTLLATVVLRRTEQGHEAVDLARQGLSQARIAERLGISKQAVSQRLATAGWQAELAGRELVRRLLERADR</sequence>
<dbReference type="Gene3D" id="1.10.10.10">
    <property type="entry name" value="Winged helix-like DNA-binding domain superfamily/Winged helix DNA-binding domain"/>
    <property type="match status" value="1"/>
</dbReference>
<dbReference type="Proteomes" id="UP001198630">
    <property type="component" value="Unassembled WGS sequence"/>
</dbReference>
<dbReference type="AlphaFoldDB" id="A0AAW4X8V4"/>
<name>A0AAW4X8V4_RHORH</name>
<accession>A0AAW4X8V4</accession>
<organism evidence="1 2">
    <name type="scientific">Rhodococcus rhodochrous</name>
    <dbReference type="NCBI Taxonomy" id="1829"/>
    <lineage>
        <taxon>Bacteria</taxon>
        <taxon>Bacillati</taxon>
        <taxon>Actinomycetota</taxon>
        <taxon>Actinomycetes</taxon>
        <taxon>Mycobacteriales</taxon>
        <taxon>Nocardiaceae</taxon>
        <taxon>Rhodococcus</taxon>
    </lineage>
</organism>
<comment type="caution">
    <text evidence="1">The sequence shown here is derived from an EMBL/GenBank/DDBJ whole genome shotgun (WGS) entry which is preliminary data.</text>
</comment>
<protein>
    <submittedName>
        <fullName evidence="1">SatD family protein</fullName>
    </submittedName>
</protein>
<proteinExistence type="predicted"/>